<name>A0ABT9ND44_9ACTO</name>
<feature type="compositionally biased region" description="Basic and acidic residues" evidence="3">
    <location>
        <begin position="234"/>
        <end position="248"/>
    </location>
</feature>
<evidence type="ECO:0000256" key="3">
    <source>
        <dbReference type="SAM" id="MobiDB-lite"/>
    </source>
</evidence>
<reference evidence="5 6" key="1">
    <citation type="submission" date="2023-07" db="EMBL/GenBank/DDBJ databases">
        <title>Sequencing the genomes of 1000 actinobacteria strains.</title>
        <authorList>
            <person name="Klenk H.-P."/>
        </authorList>
    </citation>
    <scope>NUCLEOTIDE SEQUENCE [LARGE SCALE GENOMIC DNA]</scope>
    <source>
        <strain evidence="5 6">DSM 102162</strain>
    </source>
</reference>
<dbReference type="PANTHER" id="PTHR10434:SF11">
    <property type="entry name" value="1-ACYL-SN-GLYCEROL-3-PHOSPHATE ACYLTRANSFERASE"/>
    <property type="match status" value="1"/>
</dbReference>
<keyword evidence="1" id="KW-0808">Transferase</keyword>
<dbReference type="GO" id="GO:0016746">
    <property type="term" value="F:acyltransferase activity"/>
    <property type="evidence" value="ECO:0007669"/>
    <property type="project" value="UniProtKB-KW"/>
</dbReference>
<dbReference type="InterPro" id="IPR002123">
    <property type="entry name" value="Plipid/glycerol_acylTrfase"/>
</dbReference>
<evidence type="ECO:0000313" key="5">
    <source>
        <dbReference type="EMBL" id="MDP9801613.1"/>
    </source>
</evidence>
<dbReference type="EMBL" id="JAUSQW010000001">
    <property type="protein sequence ID" value="MDP9801613.1"/>
    <property type="molecule type" value="Genomic_DNA"/>
</dbReference>
<feature type="domain" description="Phospholipid/glycerol acyltransferase" evidence="4">
    <location>
        <begin position="45"/>
        <end position="164"/>
    </location>
</feature>
<evidence type="ECO:0000259" key="4">
    <source>
        <dbReference type="SMART" id="SM00563"/>
    </source>
</evidence>
<evidence type="ECO:0000313" key="6">
    <source>
        <dbReference type="Proteomes" id="UP001235966"/>
    </source>
</evidence>
<dbReference type="PANTHER" id="PTHR10434">
    <property type="entry name" value="1-ACYL-SN-GLYCEROL-3-PHOSPHATE ACYLTRANSFERASE"/>
    <property type="match status" value="1"/>
</dbReference>
<keyword evidence="6" id="KW-1185">Reference proteome</keyword>
<feature type="compositionally biased region" description="Basic and acidic residues" evidence="3">
    <location>
        <begin position="257"/>
        <end position="272"/>
    </location>
</feature>
<protein>
    <submittedName>
        <fullName evidence="5">1-acyl-sn-glycerol-3-phosphate acyltransferase</fullName>
    </submittedName>
</protein>
<accession>A0ABT9ND44</accession>
<evidence type="ECO:0000256" key="1">
    <source>
        <dbReference type="ARBA" id="ARBA00022679"/>
    </source>
</evidence>
<comment type="caution">
    <text evidence="5">The sequence shown here is derived from an EMBL/GenBank/DDBJ whole genome shotgun (WGS) entry which is preliminary data.</text>
</comment>
<dbReference type="Proteomes" id="UP001235966">
    <property type="component" value="Unassembled WGS sequence"/>
</dbReference>
<dbReference type="SUPFAM" id="SSF69593">
    <property type="entry name" value="Glycerol-3-phosphate (1)-acyltransferase"/>
    <property type="match status" value="1"/>
</dbReference>
<dbReference type="SMART" id="SM00563">
    <property type="entry name" value="PlsC"/>
    <property type="match status" value="1"/>
</dbReference>
<evidence type="ECO:0000256" key="2">
    <source>
        <dbReference type="ARBA" id="ARBA00023315"/>
    </source>
</evidence>
<proteinExistence type="predicted"/>
<organism evidence="5 6">
    <name type="scientific">Arcanobacterium wilhelmae</name>
    <dbReference type="NCBI Taxonomy" id="1803177"/>
    <lineage>
        <taxon>Bacteria</taxon>
        <taxon>Bacillati</taxon>
        <taxon>Actinomycetota</taxon>
        <taxon>Actinomycetes</taxon>
        <taxon>Actinomycetales</taxon>
        <taxon>Actinomycetaceae</taxon>
        <taxon>Arcanobacterium</taxon>
    </lineage>
</organism>
<dbReference type="Pfam" id="PF01553">
    <property type="entry name" value="Acyltransferase"/>
    <property type="match status" value="1"/>
</dbReference>
<keyword evidence="2 5" id="KW-0012">Acyltransferase</keyword>
<feature type="region of interest" description="Disordered" evidence="3">
    <location>
        <begin position="231"/>
        <end position="272"/>
    </location>
</feature>
<dbReference type="RefSeq" id="WP_278059798.1">
    <property type="nucleotide sequence ID" value="NZ_CP121247.1"/>
</dbReference>
<dbReference type="CDD" id="cd07989">
    <property type="entry name" value="LPLAT_AGPAT-like"/>
    <property type="match status" value="1"/>
</dbReference>
<sequence length="272" mass="29733">MGFFTVPTDAPWIMHLAVPVARVLRAIVTRPTVVGIEKIPASGPVIIAPNHTDYFDIILMGLAVVEAGRTPIWVSADQYFKIPVFRSILKAVNTVPVYRSTGHAGDAMAGMKKALEQGGCLVVFPEGMMSVDPQKWPITGKTGIARLSAMVPGTTILPAAQWGTERILEPWSLKLSWKWLRSPSTVVIGDPVNLGLTEDSPHGEVKAATERLMKAIEKLLVPLRQANPLGFTTEPRDVRWDKKRDGDPHTATAGTDGLREELAPFEHPVRPK</sequence>
<gene>
    <name evidence="5" type="ORF">J2S49_001689</name>
</gene>